<dbReference type="VEuPathDB" id="FungiDB:CIMG_05501"/>
<dbReference type="PANTHER" id="PTHR24305:SF237">
    <property type="entry name" value="CYTOCHROME P450 MONOOXYGENASE ATNE-RELATED"/>
    <property type="match status" value="1"/>
</dbReference>
<evidence type="ECO:0000256" key="6">
    <source>
        <dbReference type="ARBA" id="ARBA00023004"/>
    </source>
</evidence>
<dbReference type="OMA" id="DMMRCHE"/>
<dbReference type="InterPro" id="IPR036396">
    <property type="entry name" value="Cyt_P450_sf"/>
</dbReference>
<protein>
    <submittedName>
        <fullName evidence="10">Benzoate 4-monooxygenase cytochrome P450</fullName>
    </submittedName>
</protein>
<dbReference type="InterPro" id="IPR017972">
    <property type="entry name" value="Cyt_P450_CS"/>
</dbReference>
<keyword evidence="11" id="KW-1185">Reference proteome</keyword>
<organism evidence="10 11">
    <name type="scientific">Coccidioides immitis (strain RS)</name>
    <name type="common">Valley fever fungus</name>
    <dbReference type="NCBI Taxonomy" id="246410"/>
    <lineage>
        <taxon>Eukaryota</taxon>
        <taxon>Fungi</taxon>
        <taxon>Dikarya</taxon>
        <taxon>Ascomycota</taxon>
        <taxon>Pezizomycotina</taxon>
        <taxon>Eurotiomycetes</taxon>
        <taxon>Eurotiomycetidae</taxon>
        <taxon>Onygenales</taxon>
        <taxon>Onygenaceae</taxon>
        <taxon>Coccidioides</taxon>
    </lineage>
</organism>
<comment type="cofactor">
    <cofactor evidence="1 8">
        <name>heme</name>
        <dbReference type="ChEBI" id="CHEBI:30413"/>
    </cofactor>
</comment>
<evidence type="ECO:0000256" key="2">
    <source>
        <dbReference type="ARBA" id="ARBA00010617"/>
    </source>
</evidence>
<keyword evidence="6 8" id="KW-0408">Iron</keyword>
<evidence type="ECO:0000256" key="3">
    <source>
        <dbReference type="ARBA" id="ARBA00022617"/>
    </source>
</evidence>
<gene>
    <name evidence="10" type="ORF">CIMG_05501</name>
</gene>
<dbReference type="AlphaFoldDB" id="J3KFQ6"/>
<dbReference type="PROSITE" id="PS00086">
    <property type="entry name" value="CYTOCHROME_P450"/>
    <property type="match status" value="1"/>
</dbReference>
<dbReference type="Pfam" id="PF00067">
    <property type="entry name" value="p450"/>
    <property type="match status" value="1"/>
</dbReference>
<evidence type="ECO:0000256" key="1">
    <source>
        <dbReference type="ARBA" id="ARBA00001971"/>
    </source>
</evidence>
<name>J3KFQ6_COCIM</name>
<evidence type="ECO:0000256" key="7">
    <source>
        <dbReference type="ARBA" id="ARBA00023033"/>
    </source>
</evidence>
<dbReference type="GO" id="GO:0005506">
    <property type="term" value="F:iron ion binding"/>
    <property type="evidence" value="ECO:0007669"/>
    <property type="project" value="InterPro"/>
</dbReference>
<keyword evidence="7 9" id="KW-0503">Monooxygenase</keyword>
<dbReference type="GeneID" id="4564472"/>
<dbReference type="GO" id="GO:0020037">
    <property type="term" value="F:heme binding"/>
    <property type="evidence" value="ECO:0007669"/>
    <property type="project" value="InterPro"/>
</dbReference>
<dbReference type="EMBL" id="GG704914">
    <property type="protein sequence ID" value="EAS34477.3"/>
    <property type="molecule type" value="Genomic_DNA"/>
</dbReference>
<dbReference type="SUPFAM" id="SSF48264">
    <property type="entry name" value="Cytochrome P450"/>
    <property type="match status" value="1"/>
</dbReference>
<dbReference type="GO" id="GO:0016705">
    <property type="term" value="F:oxidoreductase activity, acting on paired donors, with incorporation or reduction of molecular oxygen"/>
    <property type="evidence" value="ECO:0007669"/>
    <property type="project" value="InterPro"/>
</dbReference>
<dbReference type="OrthoDB" id="1470350at2759"/>
<dbReference type="CDD" id="cd11061">
    <property type="entry name" value="CYP67-like"/>
    <property type="match status" value="1"/>
</dbReference>
<feature type="binding site" description="axial binding residue" evidence="8">
    <location>
        <position position="382"/>
    </location>
    <ligand>
        <name>heme</name>
        <dbReference type="ChEBI" id="CHEBI:30413"/>
    </ligand>
    <ligandPart>
        <name>Fe</name>
        <dbReference type="ChEBI" id="CHEBI:18248"/>
    </ligandPart>
</feature>
<evidence type="ECO:0000256" key="9">
    <source>
        <dbReference type="RuleBase" id="RU000461"/>
    </source>
</evidence>
<dbReference type="InterPro" id="IPR001128">
    <property type="entry name" value="Cyt_P450"/>
</dbReference>
<dbReference type="PANTHER" id="PTHR24305">
    <property type="entry name" value="CYTOCHROME P450"/>
    <property type="match status" value="1"/>
</dbReference>
<reference evidence="11" key="2">
    <citation type="journal article" date="2010" name="Genome Res.">
        <title>Population genomic sequencing of Coccidioides fungi reveals recent hybridization and transposon control.</title>
        <authorList>
            <person name="Neafsey D.E."/>
            <person name="Barker B.M."/>
            <person name="Sharpton T.J."/>
            <person name="Stajich J.E."/>
            <person name="Park D.J."/>
            <person name="Whiston E."/>
            <person name="Hung C.-Y."/>
            <person name="McMahan C."/>
            <person name="White J."/>
            <person name="Sykes S."/>
            <person name="Heiman D."/>
            <person name="Young S."/>
            <person name="Zeng Q."/>
            <person name="Abouelleil A."/>
            <person name="Aftuck L."/>
            <person name="Bessette D."/>
            <person name="Brown A."/>
            <person name="FitzGerald M."/>
            <person name="Lui A."/>
            <person name="Macdonald J.P."/>
            <person name="Priest M."/>
            <person name="Orbach M.J."/>
            <person name="Galgiani J.N."/>
            <person name="Kirkland T.N."/>
            <person name="Cole G.T."/>
            <person name="Birren B.W."/>
            <person name="Henn M.R."/>
            <person name="Taylor J.W."/>
            <person name="Rounsley S.D."/>
        </authorList>
    </citation>
    <scope>GENOME REANNOTATION</scope>
    <source>
        <strain evidence="11">RS</strain>
    </source>
</reference>
<keyword evidence="4 8" id="KW-0479">Metal-binding</keyword>
<evidence type="ECO:0000256" key="8">
    <source>
        <dbReference type="PIRSR" id="PIRSR602401-1"/>
    </source>
</evidence>
<dbReference type="InParanoid" id="J3KFQ6"/>
<evidence type="ECO:0000313" key="11">
    <source>
        <dbReference type="Proteomes" id="UP000001261"/>
    </source>
</evidence>
<proteinExistence type="inferred from homology"/>
<dbReference type="Gene3D" id="1.10.630.10">
    <property type="entry name" value="Cytochrome P450"/>
    <property type="match status" value="1"/>
</dbReference>
<dbReference type="PRINTS" id="PR00385">
    <property type="entry name" value="P450"/>
</dbReference>
<reference evidence="11" key="1">
    <citation type="journal article" date="2009" name="Genome Res.">
        <title>Comparative genomic analyses of the human fungal pathogens Coccidioides and their relatives.</title>
        <authorList>
            <person name="Sharpton T.J."/>
            <person name="Stajich J.E."/>
            <person name="Rounsley S.D."/>
            <person name="Gardner M.J."/>
            <person name="Wortman J.R."/>
            <person name="Jordar V.S."/>
            <person name="Maiti R."/>
            <person name="Kodira C.D."/>
            <person name="Neafsey D.E."/>
            <person name="Zeng Q."/>
            <person name="Hung C.-Y."/>
            <person name="McMahan C."/>
            <person name="Muszewska A."/>
            <person name="Grynberg M."/>
            <person name="Mandel M.A."/>
            <person name="Kellner E.M."/>
            <person name="Barker B.M."/>
            <person name="Galgiani J.N."/>
            <person name="Orbach M.J."/>
            <person name="Kirkland T.N."/>
            <person name="Cole G.T."/>
            <person name="Henn M.R."/>
            <person name="Birren B.W."/>
            <person name="Taylor J.W."/>
        </authorList>
    </citation>
    <scope>NUCLEOTIDE SEQUENCE [LARGE SCALE GENOMIC DNA]</scope>
    <source>
        <strain evidence="11">RS</strain>
    </source>
</reference>
<dbReference type="PRINTS" id="PR00463">
    <property type="entry name" value="EP450I"/>
</dbReference>
<evidence type="ECO:0000256" key="5">
    <source>
        <dbReference type="ARBA" id="ARBA00023002"/>
    </source>
</evidence>
<dbReference type="STRING" id="246410.J3KFQ6"/>
<dbReference type="InterPro" id="IPR050121">
    <property type="entry name" value="Cytochrome_P450_monoxygenase"/>
</dbReference>
<evidence type="ECO:0000256" key="4">
    <source>
        <dbReference type="ARBA" id="ARBA00022723"/>
    </source>
</evidence>
<dbReference type="InterPro" id="IPR002401">
    <property type="entry name" value="Cyt_P450_E_grp-I"/>
</dbReference>
<dbReference type="RefSeq" id="XP_001246060.2">
    <property type="nucleotide sequence ID" value="XM_001246059.2"/>
</dbReference>
<dbReference type="GO" id="GO:0004497">
    <property type="term" value="F:monooxygenase activity"/>
    <property type="evidence" value="ECO:0007669"/>
    <property type="project" value="UniProtKB-KW"/>
</dbReference>
<evidence type="ECO:0000313" key="10">
    <source>
        <dbReference type="EMBL" id="EAS34477.3"/>
    </source>
</evidence>
<comment type="similarity">
    <text evidence="2 9">Belongs to the cytochrome P450 family.</text>
</comment>
<dbReference type="Proteomes" id="UP000001261">
    <property type="component" value="Unassembled WGS sequence"/>
</dbReference>
<keyword evidence="3 8" id="KW-0349">Heme</keyword>
<sequence length="454" mass="51116">MGIMFATPLMHFSSTPHRLIRAYIYGFGGKVVKAANYSILAQRAPSILTLRDAKEHRRRRHRVALALGEDNVRFYEPQMLNHIRTFCAKMVEGVKNVDGWSALRNMAPWCNYLLFDIMMSMVFSSDSKLLTHPKYRHIPNAIHQSSVLQGVLVQDKTLAILGLHKYLFKTAVRERVKFVHFIRTVLGIRLNKSASYTADSDPCHDVFAYLRNNLSSADLAQLSPKELSAECATLIIAGSDTSTMGLAGALFYLSRYRSAYDRLVQEIREKFNDASDIRLGKTLYSCSYLKSCIQETLRISPPVGTALWREVEPENGATIDGAVIPKGTHVGVGIYSIHHKPNHFSDPFTFRPERWLSEARPADLVNHETRAYGPFSIGPRSCVGKGIAMQELMLSLAHIFWSLDFEALAPDGNRVTIEGSVLHPSPGWTEFPMKEYIIAVGDGPMLRFRRRAVE</sequence>
<keyword evidence="5 9" id="KW-0560">Oxidoreductase</keyword>
<dbReference type="KEGG" id="cim:CIMG_05501"/>
<accession>J3KFQ6</accession>